<dbReference type="NCBIfam" id="NF003501">
    <property type="entry name" value="PRK05170.1-5"/>
    <property type="match status" value="1"/>
</dbReference>
<gene>
    <name evidence="2" type="ORF">TVD_11665</name>
</gene>
<dbReference type="HAMAP" id="MF_00676">
    <property type="entry name" value="UPF0260"/>
    <property type="match status" value="1"/>
</dbReference>
<proteinExistence type="inferred from homology"/>
<sequence length="170" mass="19700">MSESNPTDDRPFWERPLESLTHAEWEALCDGCGRCCLHKLEDEDSGELAFTWLACDLLDCETGYCSDYTNRRDFVPDCIQLTRKDLPHYHWLPPTCAYRLRFEGHPLPAWHPLLSGDPETVRRARVSVAGRVIREQDAPDLPLIDYVVDWPGEVPESARLWRPVVRLPRE</sequence>
<reference evidence="2 3" key="1">
    <citation type="submission" date="2015-04" db="EMBL/GenBank/DDBJ databases">
        <title>Complete Sequence for the Genome of the Thioalkalivibrio versutus D301.</title>
        <authorList>
            <person name="Mu T."/>
            <person name="Zhou J."/>
            <person name="Xu X."/>
        </authorList>
    </citation>
    <scope>NUCLEOTIDE SEQUENCE [LARGE SCALE GENOMIC DNA]</scope>
    <source>
        <strain evidence="2 3">D301</strain>
    </source>
</reference>
<dbReference type="PATRIC" id="fig|106634.4.peg.2382"/>
<dbReference type="NCBIfam" id="NF003507">
    <property type="entry name" value="PRK05170.2-5"/>
    <property type="match status" value="1"/>
</dbReference>
<protein>
    <recommendedName>
        <fullName evidence="1">UPF0260 protein TVD_11665</fullName>
    </recommendedName>
</protein>
<dbReference type="RefSeq" id="WP_018937236.1">
    <property type="nucleotide sequence ID" value="NZ_CP011367.1"/>
</dbReference>
<dbReference type="InterPro" id="IPR008228">
    <property type="entry name" value="UCP006173"/>
</dbReference>
<dbReference type="EMBL" id="CP011367">
    <property type="protein sequence ID" value="AKJ95970.1"/>
    <property type="molecule type" value="Genomic_DNA"/>
</dbReference>
<accession>A0A0G3G406</accession>
<dbReference type="KEGG" id="tvr:TVD_11665"/>
<evidence type="ECO:0000313" key="3">
    <source>
        <dbReference type="Proteomes" id="UP000064201"/>
    </source>
</evidence>
<dbReference type="PANTHER" id="PTHR37421">
    <property type="entry name" value="UPF0260 PROTEIN YCGN"/>
    <property type="match status" value="1"/>
</dbReference>
<dbReference type="Proteomes" id="UP000064201">
    <property type="component" value="Chromosome"/>
</dbReference>
<dbReference type="Pfam" id="PF03692">
    <property type="entry name" value="CxxCxxCC"/>
    <property type="match status" value="1"/>
</dbReference>
<dbReference type="AlphaFoldDB" id="A0A0G3G406"/>
<dbReference type="OrthoDB" id="9786855at2"/>
<keyword evidence="3" id="KW-1185">Reference proteome</keyword>
<evidence type="ECO:0000313" key="2">
    <source>
        <dbReference type="EMBL" id="AKJ95970.1"/>
    </source>
</evidence>
<organism evidence="2 3">
    <name type="scientific">Thioalkalivibrio versutus</name>
    <dbReference type="NCBI Taxonomy" id="106634"/>
    <lineage>
        <taxon>Bacteria</taxon>
        <taxon>Pseudomonadati</taxon>
        <taxon>Pseudomonadota</taxon>
        <taxon>Gammaproteobacteria</taxon>
        <taxon>Chromatiales</taxon>
        <taxon>Ectothiorhodospiraceae</taxon>
        <taxon>Thioalkalivibrio</taxon>
    </lineage>
</organism>
<evidence type="ECO:0000256" key="1">
    <source>
        <dbReference type="HAMAP-Rule" id="MF_00676"/>
    </source>
</evidence>
<name>A0A0G3G406_9GAMM</name>
<dbReference type="STRING" id="106634.TVD_11665"/>
<comment type="similarity">
    <text evidence="1">Belongs to the UPF0260 family.</text>
</comment>
<dbReference type="InterPro" id="IPR005358">
    <property type="entry name" value="Puta_zinc/iron-chelating_dom"/>
</dbReference>
<dbReference type="PANTHER" id="PTHR37421:SF1">
    <property type="entry name" value="UPF0260 PROTEIN YCGN"/>
    <property type="match status" value="1"/>
</dbReference>
<dbReference type="PIRSF" id="PIRSF006173">
    <property type="entry name" value="UCP006173"/>
    <property type="match status" value="1"/>
</dbReference>